<dbReference type="KEGG" id="mehf:MmiHf6_07980"/>
<proteinExistence type="predicted"/>
<sequence length="666" mass="77544">MILKPIIQGKLKKYKIQSRLETISDDIVFERFVNQTILSSHQPDAFNTENEILENICIGGQDDMGLDGICIKLNGNLISTISEAKDLIETRKTADIEFIFIQSKFKESFDSGEYLKFTSGVHDFLSFKHIQPRNEKIDEWIQLKDYLFSEEVLVFWPQQPNVRLYYVSMGNWDESKYPHIIAHSEKLKDDIENLNSYDEIAFNYIDYLAFKKIIDENDNCLKVTLHYLDSTPLPEVKNINDSSIVLLPADSLLNMLKSDEGLIRKTLFTDNVRDYQGDTTINSEILETLNADPESFMLLNNGITIVCDEIVPANRKITIKNPQIVNGCQTCNVIYHAHKMTLDLSSVVISAKIISTNDYEIINQIVKGTNRQNIVYDEAFEVTKPFHKELEELFISIPLDDENERIYYERRSKQYSSNTAILQHQKINFKVLIQSFVSVFLKEPHKGHRHESKLLQDYQNKIFIENQSKYPYYISSLIFVKVEKLFRDNKIEKTKRPSKAQLSMLIKEKAGPNCPDINNEKEISKYCQKLLSVLVDEKEFINTVNDSVEQFNKIKNEWITIKGTQYKSAIKDSAEFNSYLYNKISGTTNLQDMSSYRGTIIKSGYDRYGRRYGFISKQPRNIFFHETKNNEIKIIDFDNLLYKEVLYDTEFDHQTSSEHAINIKFL</sequence>
<evidence type="ECO:0000259" key="1">
    <source>
        <dbReference type="Pfam" id="PF10592"/>
    </source>
</evidence>
<evidence type="ECO:0000313" key="3">
    <source>
        <dbReference type="Proteomes" id="UP001302978"/>
    </source>
</evidence>
<dbReference type="EMBL" id="CP131059">
    <property type="protein sequence ID" value="WNY23491.1"/>
    <property type="molecule type" value="Genomic_DNA"/>
</dbReference>
<dbReference type="InterPro" id="IPR018891">
    <property type="entry name" value="AIPR_C"/>
</dbReference>
<accession>A0AA96V8P0</accession>
<organism evidence="2 3">
    <name type="scientific">Methanimicrococcus hongohii</name>
    <dbReference type="NCBI Taxonomy" id="3028295"/>
    <lineage>
        <taxon>Archaea</taxon>
        <taxon>Methanobacteriati</taxon>
        <taxon>Methanobacteriota</taxon>
        <taxon>Stenosarchaea group</taxon>
        <taxon>Methanomicrobia</taxon>
        <taxon>Methanosarcinales</taxon>
        <taxon>Methanosarcinaceae</taxon>
        <taxon>Methanimicrococcus</taxon>
    </lineage>
</organism>
<name>A0AA96V8P0_9EURY</name>
<reference evidence="2 3" key="1">
    <citation type="submission" date="2023-07" db="EMBL/GenBank/DDBJ databases">
        <title>Closed genoem sequence of Methanomicrococcus sp. Hf6.</title>
        <authorList>
            <person name="Poehlein A."/>
            <person name="Protasov E."/>
            <person name="Platt K."/>
            <person name="Reeh H."/>
            <person name="Daniel R."/>
            <person name="Brune A."/>
        </authorList>
    </citation>
    <scope>NUCLEOTIDE SEQUENCE [LARGE SCALE GENOMIC DNA]</scope>
    <source>
        <strain evidence="2 3">Hf6</strain>
    </source>
</reference>
<keyword evidence="3" id="KW-1185">Reference proteome</keyword>
<dbReference type="Proteomes" id="UP001302978">
    <property type="component" value="Chromosome"/>
</dbReference>
<feature type="domain" description="Abortive phage infection protein C-terminal" evidence="1">
    <location>
        <begin position="268"/>
        <end position="558"/>
    </location>
</feature>
<dbReference type="GeneID" id="85195323"/>
<dbReference type="Pfam" id="PF10592">
    <property type="entry name" value="AIPR"/>
    <property type="match status" value="1"/>
</dbReference>
<gene>
    <name evidence="2" type="ORF">MmiHf6_07980</name>
</gene>
<dbReference type="AlphaFoldDB" id="A0AA96V8P0"/>
<dbReference type="RefSeq" id="WP_316558516.1">
    <property type="nucleotide sequence ID" value="NZ_CP131059.1"/>
</dbReference>
<protein>
    <recommendedName>
        <fullName evidence="1">Abortive phage infection protein C-terminal domain-containing protein</fullName>
    </recommendedName>
</protein>
<evidence type="ECO:0000313" key="2">
    <source>
        <dbReference type="EMBL" id="WNY23491.1"/>
    </source>
</evidence>